<dbReference type="GeneID" id="95408166"/>
<dbReference type="Pfam" id="PF22282">
    <property type="entry name" value="CydS"/>
    <property type="match status" value="1"/>
</dbReference>
<evidence type="ECO:0000313" key="2">
    <source>
        <dbReference type="EMBL" id="MBP1896639.1"/>
    </source>
</evidence>
<name>A0ABS4FK57_9BACL</name>
<keyword evidence="1" id="KW-0472">Membrane</keyword>
<feature type="transmembrane region" description="Helical" evidence="1">
    <location>
        <begin position="6"/>
        <end position="26"/>
    </location>
</feature>
<organism evidence="2 3">
    <name type="scientific">Paenibacillus lactis</name>
    <dbReference type="NCBI Taxonomy" id="228574"/>
    <lineage>
        <taxon>Bacteria</taxon>
        <taxon>Bacillati</taxon>
        <taxon>Bacillota</taxon>
        <taxon>Bacilli</taxon>
        <taxon>Bacillales</taxon>
        <taxon>Paenibacillaceae</taxon>
        <taxon>Paenibacillus</taxon>
    </lineage>
</organism>
<sequence length="33" mass="3623">MEDFGIFVAPFLTVAAAVVFLAVYVVKYKDPSD</sequence>
<reference evidence="2 3" key="1">
    <citation type="submission" date="2021-03" db="EMBL/GenBank/DDBJ databases">
        <title>Genomic Encyclopedia of Type Strains, Phase IV (KMG-IV): sequencing the most valuable type-strain genomes for metagenomic binning, comparative biology and taxonomic classification.</title>
        <authorList>
            <person name="Goeker M."/>
        </authorList>
    </citation>
    <scope>NUCLEOTIDE SEQUENCE [LARGE SCALE GENOMIC DNA]</scope>
    <source>
        <strain evidence="2 3">DSM 15596</strain>
    </source>
</reference>
<proteinExistence type="predicted"/>
<dbReference type="Proteomes" id="UP000706926">
    <property type="component" value="Unassembled WGS sequence"/>
</dbReference>
<evidence type="ECO:0000313" key="3">
    <source>
        <dbReference type="Proteomes" id="UP000706926"/>
    </source>
</evidence>
<comment type="caution">
    <text evidence="2">The sequence shown here is derived from an EMBL/GenBank/DDBJ whole genome shotgun (WGS) entry which is preliminary data.</text>
</comment>
<dbReference type="EMBL" id="JAGGKI010000027">
    <property type="protein sequence ID" value="MBP1896639.1"/>
    <property type="molecule type" value="Genomic_DNA"/>
</dbReference>
<gene>
    <name evidence="2" type="ORF">J2Z18_005771</name>
</gene>
<dbReference type="RefSeq" id="WP_007131691.1">
    <property type="nucleotide sequence ID" value="NZ_BOSA01000028.1"/>
</dbReference>
<accession>A0ABS4FK57</accession>
<keyword evidence="3" id="KW-1185">Reference proteome</keyword>
<dbReference type="InterPro" id="IPR054381">
    <property type="entry name" value="CydS"/>
</dbReference>
<keyword evidence="1" id="KW-0812">Transmembrane</keyword>
<evidence type="ECO:0000256" key="1">
    <source>
        <dbReference type="SAM" id="Phobius"/>
    </source>
</evidence>
<keyword evidence="1" id="KW-1133">Transmembrane helix</keyword>
<protein>
    <submittedName>
        <fullName evidence="2">Uncharacterized protein</fullName>
    </submittedName>
</protein>